<name>A0A5J4V1C2_9EUKA</name>
<organism evidence="1 2">
    <name type="scientific">Streblomastix strix</name>
    <dbReference type="NCBI Taxonomy" id="222440"/>
    <lineage>
        <taxon>Eukaryota</taxon>
        <taxon>Metamonada</taxon>
        <taxon>Preaxostyla</taxon>
        <taxon>Oxymonadida</taxon>
        <taxon>Streblomastigidae</taxon>
        <taxon>Streblomastix</taxon>
    </lineage>
</organism>
<dbReference type="Proteomes" id="UP000324800">
    <property type="component" value="Unassembled WGS sequence"/>
</dbReference>
<dbReference type="EMBL" id="SNRW01010931">
    <property type="protein sequence ID" value="KAA6375865.1"/>
    <property type="molecule type" value="Genomic_DNA"/>
</dbReference>
<gene>
    <name evidence="1" type="ORF">EZS28_028608</name>
</gene>
<dbReference type="AlphaFoldDB" id="A0A5J4V1C2"/>
<proteinExistence type="predicted"/>
<evidence type="ECO:0000313" key="2">
    <source>
        <dbReference type="Proteomes" id="UP000324800"/>
    </source>
</evidence>
<protein>
    <submittedName>
        <fullName evidence="1">Uncharacterized protein</fullName>
    </submittedName>
</protein>
<reference evidence="1 2" key="1">
    <citation type="submission" date="2019-03" db="EMBL/GenBank/DDBJ databases">
        <title>Single cell metagenomics reveals metabolic interactions within the superorganism composed of flagellate Streblomastix strix and complex community of Bacteroidetes bacteria on its surface.</title>
        <authorList>
            <person name="Treitli S.C."/>
            <person name="Kolisko M."/>
            <person name="Husnik F."/>
            <person name="Keeling P."/>
            <person name="Hampl V."/>
        </authorList>
    </citation>
    <scope>NUCLEOTIDE SEQUENCE [LARGE SCALE GENOMIC DNA]</scope>
    <source>
        <strain evidence="1">ST1C</strain>
    </source>
</reference>
<comment type="caution">
    <text evidence="1">The sequence shown here is derived from an EMBL/GenBank/DDBJ whole genome shotgun (WGS) entry which is preliminary data.</text>
</comment>
<evidence type="ECO:0000313" key="1">
    <source>
        <dbReference type="EMBL" id="KAA6375865.1"/>
    </source>
</evidence>
<accession>A0A5J4V1C2</accession>
<sequence length="68" mass="7992">RHKKSDMKLQVVDDENRPIEQFKVDMFKELGELMERIYEDTRNLIVGIFNVMFAIYKLLDTGAKNAVS</sequence>
<feature type="non-terminal residue" evidence="1">
    <location>
        <position position="1"/>
    </location>
</feature>